<gene>
    <name evidence="3" type="ORF">SAMN05216605_10975</name>
</gene>
<name>A0A1G8GB41_9PSED</name>
<reference evidence="4" key="1">
    <citation type="submission" date="2016-10" db="EMBL/GenBank/DDBJ databases">
        <authorList>
            <person name="Varghese N."/>
            <person name="Submissions S."/>
        </authorList>
    </citation>
    <scope>NUCLEOTIDE SEQUENCE [LARGE SCALE GENOMIC DNA]</scope>
    <source>
        <strain evidence="4">ATCC 700689</strain>
    </source>
</reference>
<dbReference type="PANTHER" id="PTHR22911:SF106">
    <property type="entry name" value="INTEGRAL MEMBRANE PROTEIN"/>
    <property type="match status" value="1"/>
</dbReference>
<dbReference type="SUPFAM" id="SSF103481">
    <property type="entry name" value="Multidrug resistance efflux transporter EmrE"/>
    <property type="match status" value="2"/>
</dbReference>
<evidence type="ECO:0000313" key="4">
    <source>
        <dbReference type="Proteomes" id="UP000182894"/>
    </source>
</evidence>
<feature type="domain" description="EamA" evidence="2">
    <location>
        <begin position="145"/>
        <end position="274"/>
    </location>
</feature>
<keyword evidence="1" id="KW-0812">Transmembrane</keyword>
<dbReference type="InterPro" id="IPR037185">
    <property type="entry name" value="EmrE-like"/>
</dbReference>
<dbReference type="RefSeq" id="WP_074754098.1">
    <property type="nucleotide sequence ID" value="NZ_FNCO01000009.1"/>
</dbReference>
<feature type="transmembrane region" description="Helical" evidence="1">
    <location>
        <begin position="233"/>
        <end position="252"/>
    </location>
</feature>
<feature type="transmembrane region" description="Helical" evidence="1">
    <location>
        <begin position="6"/>
        <end position="25"/>
    </location>
</feature>
<protein>
    <submittedName>
        <fullName evidence="3">EamA-like transporter family protein</fullName>
    </submittedName>
</protein>
<accession>A0A1G8GB41</accession>
<sequence length="278" mass="30045">MSDTNLATLLVLISAFMHASWNAVVKSSNDRLSSMATVDGVAFVVAVMAVPFVELPSLPVWGLIVLSAVVNVFYRYFLIRAYHFGDFGQVYPLVRGVPPLLVVVFAACWLGESLSLPGMVGVVILSLGVLSLLHVTEQWHAPRNALAAGVCVALYTVIDAQGVRSAQGVLSYLVYFTLVLSVPIPLFAARRRRQALCIHLQNHWRLSVFGGLTYCAAYALVLWAMTLDHVAKIAALRESSVIIGAVIATLLFKEPFGRRRLIAAVTVTAGILLIKAAA</sequence>
<dbReference type="OrthoDB" id="9783707at2"/>
<dbReference type="Pfam" id="PF00892">
    <property type="entry name" value="EamA"/>
    <property type="match status" value="2"/>
</dbReference>
<dbReference type="GO" id="GO:0016020">
    <property type="term" value="C:membrane"/>
    <property type="evidence" value="ECO:0007669"/>
    <property type="project" value="InterPro"/>
</dbReference>
<keyword evidence="1" id="KW-0472">Membrane</keyword>
<feature type="transmembrane region" description="Helical" evidence="1">
    <location>
        <begin position="32"/>
        <end position="52"/>
    </location>
</feature>
<evidence type="ECO:0000256" key="1">
    <source>
        <dbReference type="SAM" id="Phobius"/>
    </source>
</evidence>
<evidence type="ECO:0000259" key="2">
    <source>
        <dbReference type="Pfam" id="PF00892"/>
    </source>
</evidence>
<feature type="transmembrane region" description="Helical" evidence="1">
    <location>
        <begin position="90"/>
        <end position="110"/>
    </location>
</feature>
<feature type="transmembrane region" description="Helical" evidence="1">
    <location>
        <begin position="208"/>
        <end position="227"/>
    </location>
</feature>
<dbReference type="PANTHER" id="PTHR22911">
    <property type="entry name" value="ACYL-MALONYL CONDENSING ENZYME-RELATED"/>
    <property type="match status" value="1"/>
</dbReference>
<dbReference type="Proteomes" id="UP000182894">
    <property type="component" value="Unassembled WGS sequence"/>
</dbReference>
<organism evidence="3 4">
    <name type="scientific">Pseudomonas abietaniphila</name>
    <dbReference type="NCBI Taxonomy" id="89065"/>
    <lineage>
        <taxon>Bacteria</taxon>
        <taxon>Pseudomonadati</taxon>
        <taxon>Pseudomonadota</taxon>
        <taxon>Gammaproteobacteria</taxon>
        <taxon>Pseudomonadales</taxon>
        <taxon>Pseudomonadaceae</taxon>
        <taxon>Pseudomonas</taxon>
    </lineage>
</organism>
<proteinExistence type="predicted"/>
<keyword evidence="1" id="KW-1133">Transmembrane helix</keyword>
<dbReference type="InterPro" id="IPR000620">
    <property type="entry name" value="EamA_dom"/>
</dbReference>
<feature type="domain" description="EamA" evidence="2">
    <location>
        <begin position="7"/>
        <end position="131"/>
    </location>
</feature>
<dbReference type="AlphaFoldDB" id="A0A1G8GB41"/>
<evidence type="ECO:0000313" key="3">
    <source>
        <dbReference type="EMBL" id="SDH91584.1"/>
    </source>
</evidence>
<dbReference type="EMBL" id="FNCO01000009">
    <property type="protein sequence ID" value="SDH91584.1"/>
    <property type="molecule type" value="Genomic_DNA"/>
</dbReference>
<keyword evidence="4" id="KW-1185">Reference proteome</keyword>
<feature type="transmembrane region" description="Helical" evidence="1">
    <location>
        <begin position="169"/>
        <end position="188"/>
    </location>
</feature>
<feature type="transmembrane region" description="Helical" evidence="1">
    <location>
        <begin position="58"/>
        <end position="78"/>
    </location>
</feature>
<dbReference type="Gene3D" id="1.10.3730.20">
    <property type="match status" value="2"/>
</dbReference>
<feature type="transmembrane region" description="Helical" evidence="1">
    <location>
        <begin position="116"/>
        <end position="133"/>
    </location>
</feature>
<feature type="transmembrane region" description="Helical" evidence="1">
    <location>
        <begin position="145"/>
        <end position="163"/>
    </location>
</feature>